<dbReference type="SUPFAM" id="SSF46689">
    <property type="entry name" value="Homeodomain-like"/>
    <property type="match status" value="1"/>
</dbReference>
<evidence type="ECO:0000259" key="4">
    <source>
        <dbReference type="PROSITE" id="PS51071"/>
    </source>
</evidence>
<dbReference type="Gene3D" id="1.10.10.10">
    <property type="entry name" value="Winged helix-like DNA-binding domain superfamily/Winged helix DNA-binding domain"/>
    <property type="match status" value="1"/>
</dbReference>
<dbReference type="PROSITE" id="PS51464">
    <property type="entry name" value="SIS"/>
    <property type="match status" value="1"/>
</dbReference>
<dbReference type="AlphaFoldDB" id="A0A1G7V378"/>
<feature type="domain" description="HTH rpiR-type" evidence="4">
    <location>
        <begin position="1"/>
        <end position="52"/>
    </location>
</feature>
<dbReference type="InterPro" id="IPR001347">
    <property type="entry name" value="SIS_dom"/>
</dbReference>
<dbReference type="GO" id="GO:0003677">
    <property type="term" value="F:DNA binding"/>
    <property type="evidence" value="ECO:0007669"/>
    <property type="project" value="UniProtKB-KW"/>
</dbReference>
<dbReference type="InterPro" id="IPR047640">
    <property type="entry name" value="RpiR-like"/>
</dbReference>
<dbReference type="InterPro" id="IPR046348">
    <property type="entry name" value="SIS_dom_sf"/>
</dbReference>
<dbReference type="PANTHER" id="PTHR30514:SF10">
    <property type="entry name" value="MURR_RPIR FAMILY TRANSCRIPTIONAL REGULATOR"/>
    <property type="match status" value="1"/>
</dbReference>
<dbReference type="PROSITE" id="PS51071">
    <property type="entry name" value="HTH_RPIR"/>
    <property type="match status" value="1"/>
</dbReference>
<keyword evidence="7" id="KW-1185">Reference proteome</keyword>
<dbReference type="STRING" id="120956.SAMN05421791_11418"/>
<evidence type="ECO:0000256" key="1">
    <source>
        <dbReference type="ARBA" id="ARBA00023015"/>
    </source>
</evidence>
<evidence type="ECO:0000313" key="6">
    <source>
        <dbReference type="EMBL" id="SDG54272.1"/>
    </source>
</evidence>
<proteinExistence type="predicted"/>
<evidence type="ECO:0000256" key="2">
    <source>
        <dbReference type="ARBA" id="ARBA00023125"/>
    </source>
</evidence>
<dbReference type="InterPro" id="IPR035472">
    <property type="entry name" value="RpiR-like_SIS"/>
</dbReference>
<accession>A0A1G7V378</accession>
<dbReference type="Pfam" id="PF01418">
    <property type="entry name" value="HTH_6"/>
    <property type="match status" value="1"/>
</dbReference>
<dbReference type="GO" id="GO:0003700">
    <property type="term" value="F:DNA-binding transcription factor activity"/>
    <property type="evidence" value="ECO:0007669"/>
    <property type="project" value="InterPro"/>
</dbReference>
<dbReference type="GO" id="GO:1901135">
    <property type="term" value="P:carbohydrate derivative metabolic process"/>
    <property type="evidence" value="ECO:0007669"/>
    <property type="project" value="InterPro"/>
</dbReference>
<dbReference type="InterPro" id="IPR009057">
    <property type="entry name" value="Homeodomain-like_sf"/>
</dbReference>
<dbReference type="Gene3D" id="3.40.50.10490">
    <property type="entry name" value="Glucose-6-phosphate isomerase like protein, domain 1"/>
    <property type="match status" value="1"/>
</dbReference>
<dbReference type="InterPro" id="IPR000281">
    <property type="entry name" value="HTH_RpiR"/>
</dbReference>
<reference evidence="6 7" key="1">
    <citation type="submission" date="2016-10" db="EMBL/GenBank/DDBJ databases">
        <authorList>
            <person name="de Groot N.N."/>
        </authorList>
    </citation>
    <scope>NUCLEOTIDE SEQUENCE [LARGE SCALE GENOMIC DNA]</scope>
    <source>
        <strain evidence="6 7">ATCC BAA-466</strain>
    </source>
</reference>
<evidence type="ECO:0000256" key="3">
    <source>
        <dbReference type="ARBA" id="ARBA00023163"/>
    </source>
</evidence>
<evidence type="ECO:0000313" key="7">
    <source>
        <dbReference type="Proteomes" id="UP000199708"/>
    </source>
</evidence>
<dbReference type="GO" id="GO:0097367">
    <property type="term" value="F:carbohydrate derivative binding"/>
    <property type="evidence" value="ECO:0007669"/>
    <property type="project" value="InterPro"/>
</dbReference>
<dbReference type="Proteomes" id="UP000199708">
    <property type="component" value="Unassembled WGS sequence"/>
</dbReference>
<evidence type="ECO:0000259" key="5">
    <source>
        <dbReference type="PROSITE" id="PS51464"/>
    </source>
</evidence>
<dbReference type="PANTHER" id="PTHR30514">
    <property type="entry name" value="GLUCOKINASE"/>
    <property type="match status" value="1"/>
</dbReference>
<dbReference type="SUPFAM" id="SSF53697">
    <property type="entry name" value="SIS domain"/>
    <property type="match status" value="1"/>
</dbReference>
<dbReference type="Pfam" id="PF01380">
    <property type="entry name" value="SIS"/>
    <property type="match status" value="1"/>
</dbReference>
<dbReference type="CDD" id="cd05013">
    <property type="entry name" value="SIS_RpiR"/>
    <property type="match status" value="1"/>
</dbReference>
<gene>
    <name evidence="6" type="ORF">SAMN05421791_11418</name>
</gene>
<protein>
    <submittedName>
        <fullName evidence="6">DNA-binding transcriptional regulator, MurR/RpiR family, contains HTH and SIS domains</fullName>
    </submittedName>
</protein>
<keyword evidence="3" id="KW-0804">Transcription</keyword>
<keyword evidence="2 6" id="KW-0238">DNA-binding</keyword>
<name>A0A1G7V378_9LACT</name>
<keyword evidence="1" id="KW-0805">Transcription regulation</keyword>
<dbReference type="EMBL" id="FNCK01000014">
    <property type="protein sequence ID" value="SDG54272.1"/>
    <property type="molecule type" value="Genomic_DNA"/>
</dbReference>
<organism evidence="6 7">
    <name type="scientific">Facklamia miroungae</name>
    <dbReference type="NCBI Taxonomy" id="120956"/>
    <lineage>
        <taxon>Bacteria</taxon>
        <taxon>Bacillati</taxon>
        <taxon>Bacillota</taxon>
        <taxon>Bacilli</taxon>
        <taxon>Lactobacillales</taxon>
        <taxon>Aerococcaceae</taxon>
        <taxon>Facklamia</taxon>
    </lineage>
</organism>
<sequence length="247" mass="27325">MQNTHTVVHGTMTDIKSSTEVGDATIIRFCQKLGLTGFTDLKILAAKDDFSRQYIFEDESDYFSLLLNRHIMCLKKTLLTLDKTKIDDAIKMIKMAGHIYLYGVGSSGTTARDFEGILLRVGVKANAVIDPHVQAHIASILGSDDLIIAFSLSGKTRDIYDAISIAKKSEVQIIVITNFTHTPIAQLADIVLQTAIEEFIDGGSVAGKLSQLYICDVLVHAYESQNNVSSFEIREKVLRSILNKRID</sequence>
<dbReference type="InterPro" id="IPR036388">
    <property type="entry name" value="WH-like_DNA-bd_sf"/>
</dbReference>
<feature type="domain" description="SIS" evidence="5">
    <location>
        <begin position="89"/>
        <end position="228"/>
    </location>
</feature>